<keyword evidence="2" id="KW-0812">Transmembrane</keyword>
<keyword evidence="2" id="KW-0472">Membrane</keyword>
<feature type="transmembrane region" description="Helical" evidence="2">
    <location>
        <begin position="68"/>
        <end position="93"/>
    </location>
</feature>
<feature type="transmembrane region" description="Helical" evidence="2">
    <location>
        <begin position="307"/>
        <end position="333"/>
    </location>
</feature>
<evidence type="ECO:0000313" key="4">
    <source>
        <dbReference type="Proteomes" id="UP000624709"/>
    </source>
</evidence>
<evidence type="ECO:0000256" key="2">
    <source>
        <dbReference type="SAM" id="Phobius"/>
    </source>
</evidence>
<comment type="caution">
    <text evidence="3">The sequence shown here is derived from an EMBL/GenBank/DDBJ whole genome shotgun (WGS) entry which is preliminary data.</text>
</comment>
<organism evidence="3 4">
    <name type="scientific">Actinoplanes palleronii</name>
    <dbReference type="NCBI Taxonomy" id="113570"/>
    <lineage>
        <taxon>Bacteria</taxon>
        <taxon>Bacillati</taxon>
        <taxon>Actinomycetota</taxon>
        <taxon>Actinomycetes</taxon>
        <taxon>Micromonosporales</taxon>
        <taxon>Micromonosporaceae</taxon>
        <taxon>Actinoplanes</taxon>
    </lineage>
</organism>
<dbReference type="RefSeq" id="WP_203829067.1">
    <property type="nucleotide sequence ID" value="NZ_BAAATY010000038.1"/>
</dbReference>
<sequence>MSAELERRYRWLLRAFPRAYREHRGVEMLTTYLDLAAEGDGRLGRRESAHLILCGLRQRFRLPARRPLAWIGALLAAVVLGAFGAAAGTWAGWQTATAIPSDENLRDLNAAASGITAPTLVAVYPDDSSAIQGPSALARTFGTSDYSAERIRAALTADGWRITSFRDEAGATMAFPSDTAVDMVTIPTTFVYYTAVKDGLKLSGSGDVVTGAELGLAGQTNFGTMVWPVEAAAVRPLTIAGALAGALAGWLLAAAFVRRIRADDRRRRWSATVVGAAGFAAVAVPAYRLYWDAYQVLVYAHGSPEPYVVYSPTISFPIPAYAALGLLAALAVAASRPSASRRQPPHGEPTDSRTPLSP</sequence>
<keyword evidence="4" id="KW-1185">Reference proteome</keyword>
<accession>A0ABQ4BKG0</accession>
<dbReference type="EMBL" id="BOMS01000120">
    <property type="protein sequence ID" value="GIE71167.1"/>
    <property type="molecule type" value="Genomic_DNA"/>
</dbReference>
<protein>
    <submittedName>
        <fullName evidence="3">Uncharacterized protein</fullName>
    </submittedName>
</protein>
<evidence type="ECO:0000256" key="1">
    <source>
        <dbReference type="SAM" id="MobiDB-lite"/>
    </source>
</evidence>
<feature type="transmembrane region" description="Helical" evidence="2">
    <location>
        <begin position="269"/>
        <end position="287"/>
    </location>
</feature>
<dbReference type="Proteomes" id="UP000624709">
    <property type="component" value="Unassembled WGS sequence"/>
</dbReference>
<proteinExistence type="predicted"/>
<evidence type="ECO:0000313" key="3">
    <source>
        <dbReference type="EMBL" id="GIE71167.1"/>
    </source>
</evidence>
<gene>
    <name evidence="3" type="ORF">Apa02nite_072750</name>
</gene>
<feature type="transmembrane region" description="Helical" evidence="2">
    <location>
        <begin position="237"/>
        <end position="257"/>
    </location>
</feature>
<feature type="region of interest" description="Disordered" evidence="1">
    <location>
        <begin position="336"/>
        <end position="358"/>
    </location>
</feature>
<name>A0ABQ4BKG0_9ACTN</name>
<reference evidence="3 4" key="1">
    <citation type="submission" date="2021-01" db="EMBL/GenBank/DDBJ databases">
        <title>Whole genome shotgun sequence of Actinoplanes palleronii NBRC 14916.</title>
        <authorList>
            <person name="Komaki H."/>
            <person name="Tamura T."/>
        </authorList>
    </citation>
    <scope>NUCLEOTIDE SEQUENCE [LARGE SCALE GENOMIC DNA]</scope>
    <source>
        <strain evidence="3 4">NBRC 14916</strain>
    </source>
</reference>
<keyword evidence="2" id="KW-1133">Transmembrane helix</keyword>